<keyword evidence="2" id="KW-0812">Transmembrane</keyword>
<feature type="compositionally biased region" description="Low complexity" evidence="1">
    <location>
        <begin position="123"/>
        <end position="138"/>
    </location>
</feature>
<feature type="region of interest" description="Disordered" evidence="1">
    <location>
        <begin position="109"/>
        <end position="140"/>
    </location>
</feature>
<dbReference type="AlphaFoldDB" id="A0AAE8SR85"/>
<sequence length="253" mass="27412">MSDHFAAEMPPYAASHDQEASLATWVMGATMTSLAVGFLLLREDHVDNYLYGPYALFYPATSILSSPGISGTEPDLVARIPLVITLTSLIIWNGPTIASAIASIWPPARTRTQGEPSNRITIGSRSSSGSGSSRSASSLDPHQGVVAFQRTFSWVKESGQPWSQSHFIYRTRSTPDDLDMSISSGSERSISLSDIAPAFWTGSPDQGYTDPTLVYEGSSALAEHTQSLQSHINGFHMSHHGSVRSMSPVYMER</sequence>
<feature type="transmembrane region" description="Helical" evidence="2">
    <location>
        <begin position="20"/>
        <end position="41"/>
    </location>
</feature>
<protein>
    <submittedName>
        <fullName evidence="3">Uncharacterized protein</fullName>
    </submittedName>
</protein>
<feature type="compositionally biased region" description="Polar residues" evidence="1">
    <location>
        <begin position="110"/>
        <end position="121"/>
    </location>
</feature>
<name>A0AAE8SR85_9PEZI</name>
<keyword evidence="4" id="KW-1185">Reference proteome</keyword>
<accession>A0AAE8SR85</accession>
<evidence type="ECO:0000256" key="2">
    <source>
        <dbReference type="SAM" id="Phobius"/>
    </source>
</evidence>
<keyword evidence="2" id="KW-0472">Membrane</keyword>
<keyword evidence="2" id="KW-1133">Transmembrane helix</keyword>
<comment type="caution">
    <text evidence="3">The sequence shown here is derived from an EMBL/GenBank/DDBJ whole genome shotgun (WGS) entry which is preliminary data.</text>
</comment>
<evidence type="ECO:0000313" key="3">
    <source>
        <dbReference type="EMBL" id="SPN96952.1"/>
    </source>
</evidence>
<reference evidence="3" key="1">
    <citation type="submission" date="2018-03" db="EMBL/GenBank/DDBJ databases">
        <authorList>
            <person name="Guldener U."/>
        </authorList>
    </citation>
    <scope>NUCLEOTIDE SEQUENCE</scope>
</reference>
<organism evidence="3 4">
    <name type="scientific">Cephalotrichum gorgonifer</name>
    <dbReference type="NCBI Taxonomy" id="2041049"/>
    <lineage>
        <taxon>Eukaryota</taxon>
        <taxon>Fungi</taxon>
        <taxon>Dikarya</taxon>
        <taxon>Ascomycota</taxon>
        <taxon>Pezizomycotina</taxon>
        <taxon>Sordariomycetes</taxon>
        <taxon>Hypocreomycetidae</taxon>
        <taxon>Microascales</taxon>
        <taxon>Microascaceae</taxon>
        <taxon>Cephalotrichum</taxon>
    </lineage>
</organism>
<dbReference type="EMBL" id="ONZQ02000001">
    <property type="protein sequence ID" value="SPN96952.1"/>
    <property type="molecule type" value="Genomic_DNA"/>
</dbReference>
<evidence type="ECO:0000313" key="4">
    <source>
        <dbReference type="Proteomes" id="UP001187682"/>
    </source>
</evidence>
<proteinExistence type="predicted"/>
<evidence type="ECO:0000256" key="1">
    <source>
        <dbReference type="SAM" id="MobiDB-lite"/>
    </source>
</evidence>
<dbReference type="Proteomes" id="UP001187682">
    <property type="component" value="Unassembled WGS sequence"/>
</dbReference>
<gene>
    <name evidence="3" type="ORF">DNG_00470</name>
</gene>